<dbReference type="EnsemblMetazoa" id="Aqu2.1.23913_001">
    <property type="protein sequence ID" value="Aqu2.1.23913_001"/>
    <property type="gene ID" value="Aqu2.1.23913"/>
</dbReference>
<reference evidence="1" key="1">
    <citation type="submission" date="2017-05" db="UniProtKB">
        <authorList>
            <consortium name="EnsemblMetazoa"/>
        </authorList>
    </citation>
    <scope>IDENTIFICATION</scope>
</reference>
<accession>A0A1X7U8C3</accession>
<proteinExistence type="predicted"/>
<dbReference type="InParanoid" id="A0A1X7U8C3"/>
<organism evidence="1">
    <name type="scientific">Amphimedon queenslandica</name>
    <name type="common">Sponge</name>
    <dbReference type="NCBI Taxonomy" id="400682"/>
    <lineage>
        <taxon>Eukaryota</taxon>
        <taxon>Metazoa</taxon>
        <taxon>Porifera</taxon>
        <taxon>Demospongiae</taxon>
        <taxon>Heteroscleromorpha</taxon>
        <taxon>Haplosclerida</taxon>
        <taxon>Niphatidae</taxon>
        <taxon>Amphimedon</taxon>
    </lineage>
</organism>
<evidence type="ECO:0000313" key="1">
    <source>
        <dbReference type="EnsemblMetazoa" id="Aqu2.1.23913_001"/>
    </source>
</evidence>
<name>A0A1X7U8C3_AMPQE</name>
<protein>
    <submittedName>
        <fullName evidence="1">Uncharacterized protein</fullName>
    </submittedName>
</protein>
<sequence>MRGKEAVAVKYRPLGTAPHKEEEARTELMNEPIVTEARAGDYYEFGRNAGGGGGHKLTVVLSNLTGDGRDRLFNLLKDLNIKPWTL</sequence>
<dbReference type="AlphaFoldDB" id="A0A1X7U8C3"/>